<feature type="compositionally biased region" description="Basic and acidic residues" evidence="2">
    <location>
        <begin position="478"/>
        <end position="492"/>
    </location>
</feature>
<reference evidence="4 5" key="1">
    <citation type="journal article" name="Sci. Rep.">
        <title>Telomere-to-telomere assembled and centromere annotated genomes of the two main subspecies of the button mushroom Agaricus bisporus reveal especially polymorphic chromosome ends.</title>
        <authorList>
            <person name="Sonnenberg A.S.M."/>
            <person name="Sedaghat-Telgerd N."/>
            <person name="Lavrijssen B."/>
            <person name="Ohm R.A."/>
            <person name="Hendrickx P.M."/>
            <person name="Scholtmeijer K."/>
            <person name="Baars J.J.P."/>
            <person name="van Peer A."/>
        </authorList>
    </citation>
    <scope>NUCLEOTIDE SEQUENCE [LARGE SCALE GENOMIC DNA]</scope>
    <source>
        <strain evidence="4 5">H119_p4</strain>
    </source>
</reference>
<feature type="coiled-coil region" evidence="1">
    <location>
        <begin position="412"/>
        <end position="446"/>
    </location>
</feature>
<feature type="compositionally biased region" description="Polar residues" evidence="2">
    <location>
        <begin position="543"/>
        <end position="554"/>
    </location>
</feature>
<protein>
    <recommendedName>
        <fullName evidence="3">AB hydrolase-1 domain-containing protein</fullName>
    </recommendedName>
</protein>
<feature type="compositionally biased region" description="Polar residues" evidence="2">
    <location>
        <begin position="493"/>
        <end position="510"/>
    </location>
</feature>
<dbReference type="PRINTS" id="PR00111">
    <property type="entry name" value="ABHYDROLASE"/>
</dbReference>
<feature type="compositionally biased region" description="Acidic residues" evidence="2">
    <location>
        <begin position="1108"/>
        <end position="1118"/>
    </location>
</feature>
<evidence type="ECO:0000313" key="4">
    <source>
        <dbReference type="EMBL" id="KAF7776607.1"/>
    </source>
</evidence>
<feature type="compositionally biased region" description="Basic residues" evidence="2">
    <location>
        <begin position="557"/>
        <end position="567"/>
    </location>
</feature>
<dbReference type="InterPro" id="IPR029058">
    <property type="entry name" value="AB_hydrolase_fold"/>
</dbReference>
<dbReference type="InterPro" id="IPR000073">
    <property type="entry name" value="AB_hydrolase_1"/>
</dbReference>
<sequence length="1132" mass="123706">MRYWLLGPENGKKVVLIHGLSIPAIVWKDIAPRLVARGYRVLLYDLYGRGYSDAPETTYEPGLFTIQLALLMQHLNWDKASIVGSSMGGGIAAAFTAHFPHLVDEKVILIASAGLIENCDISRTAKFMSSPLVQSVASSMPFRKYLQRLTNTTSITGDDEVDPMIEIVRVQSAHLPGYNAALSSSLRDGPIRGQSAMFASSGFEGKKVLLIHGTKDVTVHPKYAPRIIELLPDETKKSAKLVTIEDGGHEIVLTHAEIVWWMTVCDLSTVSSTLSLFHKPLYCTFTPYVRFHILLLAYFKSLYESDTIWPLPIADRLTMGRDPPHHRSSPQSPNSHSEQPLAEEDVVKMRARIADMGLSSDAEVQNLTSKEKELGGMVVKLLDSFIDPAQLLRQAEGETKQAKSGISPSRKEEEVEHQHNMYESENKALREKLQDYQLRFSALEFELNKLKPLLLMQPPISGSSADHLLDFKSLKARRKTVDTPSVREHANSEDNLTTNQPDDSTHNTPRSEYYRRQPPGRSSFFTPLQSRTSARRTPMRSVFSVSQTPSTQPGSPKKSKHKTKKSYHSNLPPLSADARTEHLLLAARKIGRERANVISGFMRHIEKERENLMQERDRERLDRDRTVAGVGHTFYRKDDLGTGSSSITSSTAPSMPKTPKRGSADGQSTTHFLTPTTLMTPGSDPYPPLNNAPSSFVFVGSPPVTSYQNSVFTPRPAGHMQASTPAAKTLRRTSATPATHPTPLASLLSAAKSMMDDESNEPHTHSNSRRRTGAVEPPDSPVPKRRRVSNGNTGSNRGKVDMLAAASTLGTDRVRSALDVLADQAAAAFDSDWQSPSKSPAKVATRSRGKDKGHTATCSPVPSEEDLHDDSTPKGRVWSAESPAPALGRTGSPVSTRSRSQALLVHRLSKGTSRSQQKKKDRSSVTPPPGALNAPRMIFSPLLRSPTLPLSPSPTAVTPPSIPAEDENDPVRVVVNKESRNQKSLLDDDSPTSSNGASDPPVLLNVGDDHPHVPGDPITIGPRNSSSRSLMVIDGEPKNKGETSESSNRLPQLLTENHGDRDNSVVFDNQGGEEIEGAKHVIVGGTQVTMTEGRETQGHNVQGGSSDDAYDTDADAEGEMDVEAEETVFMAG</sequence>
<dbReference type="AlphaFoldDB" id="A0A8H7F4G5"/>
<keyword evidence="1" id="KW-0175">Coiled coil</keyword>
<dbReference type="Gene3D" id="3.40.50.1820">
    <property type="entry name" value="alpha/beta hydrolase"/>
    <property type="match status" value="1"/>
</dbReference>
<feature type="compositionally biased region" description="Polar residues" evidence="2">
    <location>
        <begin position="329"/>
        <end position="338"/>
    </location>
</feature>
<feature type="compositionally biased region" description="Low complexity" evidence="2">
    <location>
        <begin position="669"/>
        <end position="681"/>
    </location>
</feature>
<feature type="region of interest" description="Disordered" evidence="2">
    <location>
        <begin position="754"/>
        <end position="800"/>
    </location>
</feature>
<organism evidence="4 5">
    <name type="scientific">Agaricus bisporus var. burnettii</name>
    <dbReference type="NCBI Taxonomy" id="192524"/>
    <lineage>
        <taxon>Eukaryota</taxon>
        <taxon>Fungi</taxon>
        <taxon>Dikarya</taxon>
        <taxon>Basidiomycota</taxon>
        <taxon>Agaricomycotina</taxon>
        <taxon>Agaricomycetes</taxon>
        <taxon>Agaricomycetidae</taxon>
        <taxon>Agaricales</taxon>
        <taxon>Agaricineae</taxon>
        <taxon>Agaricaceae</taxon>
        <taxon>Agaricus</taxon>
    </lineage>
</organism>
<dbReference type="EMBL" id="JABXXO010000006">
    <property type="protein sequence ID" value="KAF7776607.1"/>
    <property type="molecule type" value="Genomic_DNA"/>
</dbReference>
<feature type="region of interest" description="Disordered" evidence="2">
    <location>
        <begin position="636"/>
        <end position="688"/>
    </location>
</feature>
<evidence type="ECO:0000313" key="5">
    <source>
        <dbReference type="Proteomes" id="UP000629468"/>
    </source>
</evidence>
<feature type="region of interest" description="Disordered" evidence="2">
    <location>
        <begin position="478"/>
        <end position="574"/>
    </location>
</feature>
<feature type="region of interest" description="Disordered" evidence="2">
    <location>
        <begin position="711"/>
        <end position="742"/>
    </location>
</feature>
<dbReference type="PANTHER" id="PTHR43433:SF5">
    <property type="entry name" value="AB HYDROLASE-1 DOMAIN-CONTAINING PROTEIN"/>
    <property type="match status" value="1"/>
</dbReference>
<feature type="region of interest" description="Disordered" evidence="2">
    <location>
        <begin position="320"/>
        <end position="341"/>
    </location>
</feature>
<feature type="compositionally biased region" description="Low complexity" evidence="2">
    <location>
        <begin position="641"/>
        <end position="651"/>
    </location>
</feature>
<feature type="region of interest" description="Disordered" evidence="2">
    <location>
        <begin position="1094"/>
        <end position="1118"/>
    </location>
</feature>
<proteinExistence type="predicted"/>
<gene>
    <name evidence="4" type="ORF">Agabi119p4_5000</name>
</gene>
<accession>A0A8H7F4G5</accession>
<dbReference type="Proteomes" id="UP000629468">
    <property type="component" value="Unassembled WGS sequence"/>
</dbReference>
<comment type="caution">
    <text evidence="4">The sequence shown here is derived from an EMBL/GenBank/DDBJ whole genome shotgun (WGS) entry which is preliminary data.</text>
</comment>
<feature type="domain" description="AB hydrolase-1" evidence="3">
    <location>
        <begin position="14"/>
        <end position="255"/>
    </location>
</feature>
<name>A0A8H7F4G5_AGABI</name>
<feature type="compositionally biased region" description="Polar residues" evidence="2">
    <location>
        <begin position="892"/>
        <end position="901"/>
    </location>
</feature>
<feature type="compositionally biased region" description="Low complexity" evidence="2">
    <location>
        <begin position="940"/>
        <end position="959"/>
    </location>
</feature>
<evidence type="ECO:0000256" key="2">
    <source>
        <dbReference type="SAM" id="MobiDB-lite"/>
    </source>
</evidence>
<evidence type="ECO:0000256" key="1">
    <source>
        <dbReference type="SAM" id="Coils"/>
    </source>
</evidence>
<dbReference type="PANTHER" id="PTHR43433">
    <property type="entry name" value="HYDROLASE, ALPHA/BETA FOLD FAMILY PROTEIN"/>
    <property type="match status" value="1"/>
</dbReference>
<evidence type="ECO:0000259" key="3">
    <source>
        <dbReference type="Pfam" id="PF00561"/>
    </source>
</evidence>
<feature type="compositionally biased region" description="Polar residues" evidence="2">
    <location>
        <begin position="721"/>
        <end position="739"/>
    </location>
</feature>
<feature type="compositionally biased region" description="Polar residues" evidence="2">
    <location>
        <begin position="523"/>
        <end position="532"/>
    </location>
</feature>
<dbReference type="InterPro" id="IPR050471">
    <property type="entry name" value="AB_hydrolase"/>
</dbReference>
<feature type="region of interest" description="Disordered" evidence="2">
    <location>
        <begin position="829"/>
        <end position="1063"/>
    </location>
</feature>
<dbReference type="Pfam" id="PF00561">
    <property type="entry name" value="Abhydrolase_1"/>
    <property type="match status" value="1"/>
</dbReference>
<dbReference type="SUPFAM" id="SSF53474">
    <property type="entry name" value="alpha/beta-Hydrolases"/>
    <property type="match status" value="1"/>
</dbReference>